<dbReference type="CDD" id="cd09272">
    <property type="entry name" value="RNase_HI_RT_Ty1"/>
    <property type="match status" value="1"/>
</dbReference>
<reference evidence="3" key="1">
    <citation type="submission" date="2018-02" db="EMBL/GenBank/DDBJ databases">
        <authorList>
            <person name="Cohen D.B."/>
            <person name="Kent A.D."/>
        </authorList>
    </citation>
    <scope>NUCLEOTIDE SEQUENCE</scope>
</reference>
<evidence type="ECO:0000259" key="2">
    <source>
        <dbReference type="Pfam" id="PF07727"/>
    </source>
</evidence>
<protein>
    <recommendedName>
        <fullName evidence="2">Reverse transcriptase Ty1/copia-type domain-containing protein</fullName>
    </recommendedName>
</protein>
<accession>A0A2N9GKT6</accession>
<evidence type="ECO:0000256" key="1">
    <source>
        <dbReference type="SAM" id="MobiDB-lite"/>
    </source>
</evidence>
<dbReference type="SUPFAM" id="SSF56672">
    <property type="entry name" value="DNA/RNA polymerases"/>
    <property type="match status" value="1"/>
</dbReference>
<evidence type="ECO:0000313" key="3">
    <source>
        <dbReference type="EMBL" id="SPD00212.1"/>
    </source>
</evidence>
<dbReference type="PANTHER" id="PTHR11439:SF484">
    <property type="entry name" value="REVERSE TRANSCRIPTASE TY1_COPIA-TYPE DOMAIN-CONTAINING PROTEIN"/>
    <property type="match status" value="1"/>
</dbReference>
<dbReference type="EMBL" id="OIVN01002058">
    <property type="protein sequence ID" value="SPD00212.1"/>
    <property type="molecule type" value="Genomic_DNA"/>
</dbReference>
<name>A0A2N9GKT6_FAGSY</name>
<dbReference type="PANTHER" id="PTHR11439">
    <property type="entry name" value="GAG-POL-RELATED RETROTRANSPOSON"/>
    <property type="match status" value="1"/>
</dbReference>
<dbReference type="Pfam" id="PF07727">
    <property type="entry name" value="RVT_2"/>
    <property type="match status" value="2"/>
</dbReference>
<dbReference type="AlphaFoldDB" id="A0A2N9GKT6"/>
<feature type="region of interest" description="Disordered" evidence="1">
    <location>
        <begin position="540"/>
        <end position="628"/>
    </location>
</feature>
<gene>
    <name evidence="3" type="ORF">FSB_LOCUS28094</name>
</gene>
<dbReference type="InterPro" id="IPR043502">
    <property type="entry name" value="DNA/RNA_pol_sf"/>
</dbReference>
<sequence>MDSIVVKRVVEPQGDWNSRDTFKRVKVSSSALTIPTTATESSPRTATSHFTCSQARDSRPVGFDLSFPCTTWTHGDHLDPLSLSYFTPPVFTVALAFSVLSRRQFFPMVLGSLSSLLALPTHPRGSQSLLDISRCNTCLHSSSSPSWVIDSGASDHMTVSSIVVPKSYREALSHPGISIVGCRWVFTVKQNPDGTVDRLKARLVAKGFTQTYGLDYIESFSPVAKLNSICIIISLAANLDWPLHQLDVKNAFLHGDLTEAIYMAQSPGFESKGESKQIISSFFKKTKTGIVILVVYVDDIVITWSDKEGIQILINHLSSSFLTKDLVKLRYFLGIEVARSKSGISLSQRKYTFNILQDIGYLGSKPIATPMESNMKLMPEEGDFVDDLKTYRRLVGKLIYLTITRPDISYAVSIVSQFMTSPRVPHMNAVIRILKYLKKAHISVLKDTRTLTGQGHLQIENLLLVIALSLVAAIHIVSNPVFQERTKHIEVDCHFIHSKVESKDIITPFVPSGSQLANIFTKALPKNAIDSICNKGHGGAGPSGLHFGDSDEEDGERMDDDDIGDLDDSDDRDMVNYEDHRDDVISGEENIETGAGDEGNTQVNGDDDLNGSGVRDMEVASPPRDLST</sequence>
<feature type="domain" description="Reverse transcriptase Ty1/copia-type" evidence="2">
    <location>
        <begin position="280"/>
        <end position="372"/>
    </location>
</feature>
<feature type="domain" description="Reverse transcriptase Ty1/copia-type" evidence="2">
    <location>
        <begin position="179"/>
        <end position="278"/>
    </location>
</feature>
<proteinExistence type="predicted"/>
<organism evidence="3">
    <name type="scientific">Fagus sylvatica</name>
    <name type="common">Beechnut</name>
    <dbReference type="NCBI Taxonomy" id="28930"/>
    <lineage>
        <taxon>Eukaryota</taxon>
        <taxon>Viridiplantae</taxon>
        <taxon>Streptophyta</taxon>
        <taxon>Embryophyta</taxon>
        <taxon>Tracheophyta</taxon>
        <taxon>Spermatophyta</taxon>
        <taxon>Magnoliopsida</taxon>
        <taxon>eudicotyledons</taxon>
        <taxon>Gunneridae</taxon>
        <taxon>Pentapetalae</taxon>
        <taxon>rosids</taxon>
        <taxon>fabids</taxon>
        <taxon>Fagales</taxon>
        <taxon>Fagaceae</taxon>
        <taxon>Fagus</taxon>
    </lineage>
</organism>
<dbReference type="InterPro" id="IPR013103">
    <property type="entry name" value="RVT_2"/>
</dbReference>
<feature type="compositionally biased region" description="Acidic residues" evidence="1">
    <location>
        <begin position="550"/>
        <end position="571"/>
    </location>
</feature>
<feature type="compositionally biased region" description="Basic and acidic residues" evidence="1">
    <location>
        <begin position="572"/>
        <end position="584"/>
    </location>
</feature>